<evidence type="ECO:0008006" key="4">
    <source>
        <dbReference type="Google" id="ProtNLM"/>
    </source>
</evidence>
<feature type="chain" id="PRO_5018309952" description="Secreted protein" evidence="1">
    <location>
        <begin position="18"/>
        <end position="111"/>
    </location>
</feature>
<organism evidence="2 3">
    <name type="scientific">Terfezia boudieri ATCC MYA-4762</name>
    <dbReference type="NCBI Taxonomy" id="1051890"/>
    <lineage>
        <taxon>Eukaryota</taxon>
        <taxon>Fungi</taxon>
        <taxon>Dikarya</taxon>
        <taxon>Ascomycota</taxon>
        <taxon>Pezizomycotina</taxon>
        <taxon>Pezizomycetes</taxon>
        <taxon>Pezizales</taxon>
        <taxon>Pezizaceae</taxon>
        <taxon>Terfezia</taxon>
    </lineage>
</organism>
<dbReference type="Proteomes" id="UP000267821">
    <property type="component" value="Unassembled WGS sequence"/>
</dbReference>
<keyword evidence="1" id="KW-0732">Signal</keyword>
<sequence length="111" mass="12257">MRSLLCLRIWMVPAILSDRDLHPMRSCPHKSFRCLHVDDHGGHLLPWSILLPQSHDSHFYVLFSSSVHCLITGLQRSGPACIITACAHNSSSVNSGIFPSLTSYSCSGAIR</sequence>
<protein>
    <recommendedName>
        <fullName evidence="4">Secreted protein</fullName>
    </recommendedName>
</protein>
<accession>A0A3N4M5N4</accession>
<dbReference type="EMBL" id="ML121528">
    <property type="protein sequence ID" value="RPB29178.1"/>
    <property type="molecule type" value="Genomic_DNA"/>
</dbReference>
<keyword evidence="3" id="KW-1185">Reference proteome</keyword>
<feature type="signal peptide" evidence="1">
    <location>
        <begin position="1"/>
        <end position="17"/>
    </location>
</feature>
<dbReference type="AlphaFoldDB" id="A0A3N4M5N4"/>
<proteinExistence type="predicted"/>
<evidence type="ECO:0000313" key="2">
    <source>
        <dbReference type="EMBL" id="RPB29178.1"/>
    </source>
</evidence>
<gene>
    <name evidence="2" type="ORF">L211DRAFT_261166</name>
</gene>
<evidence type="ECO:0000313" key="3">
    <source>
        <dbReference type="Proteomes" id="UP000267821"/>
    </source>
</evidence>
<reference evidence="2 3" key="1">
    <citation type="journal article" date="2018" name="Nat. Ecol. Evol.">
        <title>Pezizomycetes genomes reveal the molecular basis of ectomycorrhizal truffle lifestyle.</title>
        <authorList>
            <person name="Murat C."/>
            <person name="Payen T."/>
            <person name="Noel B."/>
            <person name="Kuo A."/>
            <person name="Morin E."/>
            <person name="Chen J."/>
            <person name="Kohler A."/>
            <person name="Krizsan K."/>
            <person name="Balestrini R."/>
            <person name="Da Silva C."/>
            <person name="Montanini B."/>
            <person name="Hainaut M."/>
            <person name="Levati E."/>
            <person name="Barry K.W."/>
            <person name="Belfiori B."/>
            <person name="Cichocki N."/>
            <person name="Clum A."/>
            <person name="Dockter R.B."/>
            <person name="Fauchery L."/>
            <person name="Guy J."/>
            <person name="Iotti M."/>
            <person name="Le Tacon F."/>
            <person name="Lindquist E.A."/>
            <person name="Lipzen A."/>
            <person name="Malagnac F."/>
            <person name="Mello A."/>
            <person name="Molinier V."/>
            <person name="Miyauchi S."/>
            <person name="Poulain J."/>
            <person name="Riccioni C."/>
            <person name="Rubini A."/>
            <person name="Sitrit Y."/>
            <person name="Splivallo R."/>
            <person name="Traeger S."/>
            <person name="Wang M."/>
            <person name="Zifcakova L."/>
            <person name="Wipf D."/>
            <person name="Zambonelli A."/>
            <person name="Paolocci F."/>
            <person name="Nowrousian M."/>
            <person name="Ottonello S."/>
            <person name="Baldrian P."/>
            <person name="Spatafora J.W."/>
            <person name="Henrissat B."/>
            <person name="Nagy L.G."/>
            <person name="Aury J.M."/>
            <person name="Wincker P."/>
            <person name="Grigoriev I.V."/>
            <person name="Bonfante P."/>
            <person name="Martin F.M."/>
        </authorList>
    </citation>
    <scope>NUCLEOTIDE SEQUENCE [LARGE SCALE GENOMIC DNA]</scope>
    <source>
        <strain evidence="2 3">ATCC MYA-4762</strain>
    </source>
</reference>
<evidence type="ECO:0000256" key="1">
    <source>
        <dbReference type="SAM" id="SignalP"/>
    </source>
</evidence>
<name>A0A3N4M5N4_9PEZI</name>
<dbReference type="InParanoid" id="A0A3N4M5N4"/>